<proteinExistence type="predicted"/>
<feature type="region of interest" description="Disordered" evidence="1">
    <location>
        <begin position="149"/>
        <end position="186"/>
    </location>
</feature>
<dbReference type="EMBL" id="JBHMFI010000002">
    <property type="protein sequence ID" value="MFB9074845.1"/>
    <property type="molecule type" value="Genomic_DNA"/>
</dbReference>
<feature type="domain" description="M23ase beta-sheet core" evidence="2">
    <location>
        <begin position="268"/>
        <end position="355"/>
    </location>
</feature>
<dbReference type="GO" id="GO:0016787">
    <property type="term" value="F:hydrolase activity"/>
    <property type="evidence" value="ECO:0007669"/>
    <property type="project" value="UniProtKB-KW"/>
</dbReference>
<dbReference type="InterPro" id="IPR016047">
    <property type="entry name" value="M23ase_b-sheet_dom"/>
</dbReference>
<reference evidence="3 4" key="1">
    <citation type="submission" date="2024-09" db="EMBL/GenBank/DDBJ databases">
        <authorList>
            <person name="Sun Q."/>
            <person name="Mori K."/>
        </authorList>
    </citation>
    <scope>NUCLEOTIDE SEQUENCE [LARGE SCALE GENOMIC DNA]</scope>
    <source>
        <strain evidence="3 4">CCM 7609</strain>
    </source>
</reference>
<dbReference type="SUPFAM" id="SSF51261">
    <property type="entry name" value="Duplicated hybrid motif"/>
    <property type="match status" value="1"/>
</dbReference>
<evidence type="ECO:0000313" key="4">
    <source>
        <dbReference type="Proteomes" id="UP001589575"/>
    </source>
</evidence>
<dbReference type="EC" id="3.4.24.-" evidence="3"/>
<keyword evidence="4" id="KW-1185">Reference proteome</keyword>
<dbReference type="Pfam" id="PF01551">
    <property type="entry name" value="Peptidase_M23"/>
    <property type="match status" value="1"/>
</dbReference>
<dbReference type="InterPro" id="IPR011055">
    <property type="entry name" value="Dup_hybrid_motif"/>
</dbReference>
<keyword evidence="3" id="KW-0378">Hydrolase</keyword>
<accession>A0ABV5G7B9</accession>
<name>A0ABV5G7B9_9MICC</name>
<sequence>MPLRSVKMKRFILGFQRRVWCPKWTPESSSWRMVTTGMSLLVCCRLTTVPWWSGPWHVLQANPAFPTLTRVTRSAGVRDRWWEPAAPVRAGISHTRSQRRTPHVIADGKGTQLLDQSYPSRIHAPNRPASGLPCCFGLSDPWPLAVPDLRRSISAPPQGTGPAWSSTNGPPHPPRTTPVPQSGVMSPWSWPTLPTDGGRRFPLMLRLLGLATLGLTVPASVPAFAEVSAPAREVEKPVHGQVASTWVPPTSGAVLWAFDPPPEPWAAGHRGVDWETAEDEVVAPGAGTVRFAGPVAGRPVITLAHANGMLSSLEPVTVAEHWSVGDRVEAGELLGTVAPEAGHCPQRCVHWGVRIPDGWMVDGAAWDRYIDPLVLLGWSGPSVLWPLEGGPPR</sequence>
<evidence type="ECO:0000313" key="3">
    <source>
        <dbReference type="EMBL" id="MFB9074845.1"/>
    </source>
</evidence>
<comment type="caution">
    <text evidence="3">The sequence shown here is derived from an EMBL/GenBank/DDBJ whole genome shotgun (WGS) entry which is preliminary data.</text>
</comment>
<evidence type="ECO:0000256" key="1">
    <source>
        <dbReference type="SAM" id="MobiDB-lite"/>
    </source>
</evidence>
<dbReference type="Proteomes" id="UP001589575">
    <property type="component" value="Unassembled WGS sequence"/>
</dbReference>
<organism evidence="3 4">
    <name type="scientific">Citricoccus parietis</name>
    <dbReference type="NCBI Taxonomy" id="592307"/>
    <lineage>
        <taxon>Bacteria</taxon>
        <taxon>Bacillati</taxon>
        <taxon>Actinomycetota</taxon>
        <taxon>Actinomycetes</taxon>
        <taxon>Micrococcales</taxon>
        <taxon>Micrococcaceae</taxon>
        <taxon>Citricoccus</taxon>
    </lineage>
</organism>
<protein>
    <submittedName>
        <fullName evidence="3">M23 family metallopeptidase</fullName>
        <ecNumber evidence="3">3.4.24.-</ecNumber>
    </submittedName>
</protein>
<evidence type="ECO:0000259" key="2">
    <source>
        <dbReference type="Pfam" id="PF01551"/>
    </source>
</evidence>
<dbReference type="CDD" id="cd12797">
    <property type="entry name" value="M23_peptidase"/>
    <property type="match status" value="1"/>
</dbReference>
<gene>
    <name evidence="3" type="ORF">ACFFX0_28120</name>
</gene>
<dbReference type="Gene3D" id="2.70.70.10">
    <property type="entry name" value="Glucose Permease (Domain IIA)"/>
    <property type="match status" value="1"/>
</dbReference>